<feature type="region of interest" description="Disordered" evidence="1">
    <location>
        <begin position="252"/>
        <end position="293"/>
    </location>
</feature>
<dbReference type="PROSITE" id="PS50004">
    <property type="entry name" value="C2"/>
    <property type="match status" value="1"/>
</dbReference>
<dbReference type="SMART" id="SM00239">
    <property type="entry name" value="C2"/>
    <property type="match status" value="1"/>
</dbReference>
<feature type="domain" description="C2" evidence="2">
    <location>
        <begin position="1"/>
        <end position="115"/>
    </location>
</feature>
<sequence>MALRRDSLTLEINVVSAEGLNDGKESPEMKLYAVVSVAGDAEIEQKSETYVDAEGGGNPQWNFPMKFIVEKSAAKKALHSELAFSLNCKNGDCEVGQVKVPMWQLIIGQAGQNFFANSSDNNNGNNNMQYVSFPVKKTSSGKMEGVLNFGYRFEGSMAVIPPPVTARNFPVNKPATDRAATPVPQPQSDQGQFHEGSAFPGHPNCEHICSHEIGHAQPFGQRARKKRAAVSNMAAKMATLVTGGLIIKGLTGGFGSSSQPPPDGSDAGAEYTPPDEGDNGDNDDDYDDFCSFM</sequence>
<dbReference type="RefSeq" id="XP_022138765.1">
    <property type="nucleotide sequence ID" value="XM_022283073.1"/>
</dbReference>
<dbReference type="Gene3D" id="2.60.40.150">
    <property type="entry name" value="C2 domain"/>
    <property type="match status" value="1"/>
</dbReference>
<organism evidence="3 4">
    <name type="scientific">Momordica charantia</name>
    <name type="common">Bitter gourd</name>
    <name type="synonym">Balsam pear</name>
    <dbReference type="NCBI Taxonomy" id="3673"/>
    <lineage>
        <taxon>Eukaryota</taxon>
        <taxon>Viridiplantae</taxon>
        <taxon>Streptophyta</taxon>
        <taxon>Embryophyta</taxon>
        <taxon>Tracheophyta</taxon>
        <taxon>Spermatophyta</taxon>
        <taxon>Magnoliopsida</taxon>
        <taxon>eudicotyledons</taxon>
        <taxon>Gunneridae</taxon>
        <taxon>Pentapetalae</taxon>
        <taxon>rosids</taxon>
        <taxon>fabids</taxon>
        <taxon>Cucurbitales</taxon>
        <taxon>Cucurbitaceae</taxon>
        <taxon>Momordiceae</taxon>
        <taxon>Momordica</taxon>
    </lineage>
</organism>
<dbReference type="InterPro" id="IPR035892">
    <property type="entry name" value="C2_domain_sf"/>
</dbReference>
<evidence type="ECO:0000256" key="1">
    <source>
        <dbReference type="SAM" id="MobiDB-lite"/>
    </source>
</evidence>
<gene>
    <name evidence="4" type="primary">LOC111009848</name>
</gene>
<dbReference type="OrthoDB" id="270970at2759"/>
<accession>A0A6J1CAD4</accession>
<feature type="region of interest" description="Disordered" evidence="1">
    <location>
        <begin position="172"/>
        <end position="200"/>
    </location>
</feature>
<protein>
    <submittedName>
        <fullName evidence="4">Protein SRC2-like isoform X1</fullName>
    </submittedName>
</protein>
<dbReference type="InterPro" id="IPR000008">
    <property type="entry name" value="C2_dom"/>
</dbReference>
<proteinExistence type="predicted"/>
<dbReference type="PANTHER" id="PTHR32246:SF173">
    <property type="entry name" value="C2 DOMAIN-CONTAINING PROTEIN"/>
    <property type="match status" value="1"/>
</dbReference>
<dbReference type="KEGG" id="mcha:111009848"/>
<dbReference type="SUPFAM" id="SSF49562">
    <property type="entry name" value="C2 domain (Calcium/lipid-binding domain, CaLB)"/>
    <property type="match status" value="1"/>
</dbReference>
<name>A0A6J1CAD4_MOMCH</name>
<keyword evidence="3" id="KW-1185">Reference proteome</keyword>
<evidence type="ECO:0000313" key="4">
    <source>
        <dbReference type="RefSeq" id="XP_022138765.1"/>
    </source>
</evidence>
<dbReference type="Pfam" id="PF00168">
    <property type="entry name" value="C2"/>
    <property type="match status" value="1"/>
</dbReference>
<dbReference type="AlphaFoldDB" id="A0A6J1CAD4"/>
<feature type="compositionally biased region" description="Acidic residues" evidence="1">
    <location>
        <begin position="273"/>
        <end position="293"/>
    </location>
</feature>
<evidence type="ECO:0000313" key="3">
    <source>
        <dbReference type="Proteomes" id="UP000504603"/>
    </source>
</evidence>
<reference evidence="4" key="1">
    <citation type="submission" date="2025-08" db="UniProtKB">
        <authorList>
            <consortium name="RefSeq"/>
        </authorList>
    </citation>
    <scope>IDENTIFICATION</scope>
    <source>
        <strain evidence="4">OHB3-1</strain>
    </source>
</reference>
<dbReference type="Proteomes" id="UP000504603">
    <property type="component" value="Unplaced"/>
</dbReference>
<evidence type="ECO:0000259" key="2">
    <source>
        <dbReference type="PROSITE" id="PS50004"/>
    </source>
</evidence>
<dbReference type="PANTHER" id="PTHR32246">
    <property type="entry name" value="INGRESSION PROTEIN FIC1"/>
    <property type="match status" value="1"/>
</dbReference>
<dbReference type="GeneID" id="111009848"/>